<evidence type="ECO:0000259" key="1">
    <source>
        <dbReference type="Pfam" id="PF04233"/>
    </source>
</evidence>
<sequence length="418" mass="45892">MPDVNAGFAMTLPPTKAISYFQSKGITPSMGWKELEDEAHAVQFTVAGITKLDVLNDIHQGLSNALANGSTLRQFQDEVEPLLQRKGWLGRGLVADEDGVLQGKQLMPYRLETIFRTNIQSAYAAGRWQQQMRGVADRPYLEYNAVMDNRTRPLHASLNGRVFRWDDPIWQTIYPPNGYNCRCWVRALTKAQLDKHPVGLESSAGRLVTVQQPYGTDGEMRPVTAYRDPKTGQLLVPDAGFHLNPGHGYLAGLGQSLLEKSTTAAPELAAVAVQETLGNNRLATTMNRDVHQWSQRLTPASSGDFRRVGALSPRVLSRLHTGGVLPSPVITLTADACLENQEDGASLWPRLISAFYRPVAVFLQDNVLNMVTGDNGVYQTVTLNAAKTGFQTGLIRSWSPAHASGSLLLDGQFPEVSE</sequence>
<reference evidence="2 3" key="1">
    <citation type="journal article" date="2015" name="Appl. Environ. Microbiol.">
        <title>The Enterobacterium Trabulsiella odontotermitis Presents Novel Adaptations Related to Its Association with Fungus-Growing Termites.</title>
        <authorList>
            <person name="Sapountzis P."/>
            <person name="Gruntjes T."/>
            <person name="Otani S."/>
            <person name="Estevez J."/>
            <person name="da Costa R.R."/>
            <person name="Plunkett G.3rd."/>
            <person name="Perna N.T."/>
            <person name="Poulsen M."/>
        </authorList>
    </citation>
    <scope>NUCLEOTIDE SEQUENCE [LARGE SCALE GENOMIC DNA]</scope>
    <source>
        <strain evidence="2 3">12</strain>
    </source>
</reference>
<gene>
    <name evidence="2" type="ORF">GM31_02770</name>
</gene>
<organism evidence="2 3">
    <name type="scientific">Trabulsiella odontotermitis</name>
    <dbReference type="NCBI Taxonomy" id="379893"/>
    <lineage>
        <taxon>Bacteria</taxon>
        <taxon>Pseudomonadati</taxon>
        <taxon>Pseudomonadota</taxon>
        <taxon>Gammaproteobacteria</taxon>
        <taxon>Enterobacterales</taxon>
        <taxon>Enterobacteriaceae</taxon>
        <taxon>Trabulsiella</taxon>
    </lineage>
</organism>
<dbReference type="Proteomes" id="UP000037393">
    <property type="component" value="Unassembled WGS sequence"/>
</dbReference>
<feature type="domain" description="Phage head morphogenesis" evidence="1">
    <location>
        <begin position="56"/>
        <end position="185"/>
    </location>
</feature>
<evidence type="ECO:0000313" key="2">
    <source>
        <dbReference type="EMBL" id="KNC91110.1"/>
    </source>
</evidence>
<name>A0A0L0GQ03_9ENTR</name>
<dbReference type="NCBIfam" id="TIGR01641">
    <property type="entry name" value="phageSPP1_gp7"/>
    <property type="match status" value="1"/>
</dbReference>
<dbReference type="Pfam" id="PF04233">
    <property type="entry name" value="Phage_Mu_F"/>
    <property type="match status" value="1"/>
</dbReference>
<evidence type="ECO:0000313" key="3">
    <source>
        <dbReference type="Proteomes" id="UP000037393"/>
    </source>
</evidence>
<dbReference type="InterPro" id="IPR006528">
    <property type="entry name" value="Phage_head_morphogenesis_dom"/>
</dbReference>
<comment type="caution">
    <text evidence="2">The sequence shown here is derived from an EMBL/GenBank/DDBJ whole genome shotgun (WGS) entry which is preliminary data.</text>
</comment>
<dbReference type="PATRIC" id="fig|379893.4.peg.573"/>
<dbReference type="AlphaFoldDB" id="A0A0L0GQ03"/>
<protein>
    <submittedName>
        <fullName evidence="2">Head assembly protein</fullName>
    </submittedName>
</protein>
<dbReference type="OrthoDB" id="9813502at2"/>
<accession>A0A0L0GQ03</accession>
<keyword evidence="3" id="KW-1185">Reference proteome</keyword>
<dbReference type="RefSeq" id="WP_049857644.1">
    <property type="nucleotide sequence ID" value="NZ_JNGI01000133.1"/>
</dbReference>
<dbReference type="EMBL" id="JNGI01000133">
    <property type="protein sequence ID" value="KNC91110.1"/>
    <property type="molecule type" value="Genomic_DNA"/>
</dbReference>
<proteinExistence type="predicted"/>